<dbReference type="Pfam" id="PF12161">
    <property type="entry name" value="HsdM_N"/>
    <property type="match status" value="1"/>
</dbReference>
<organism evidence="11 12">
    <name type="scientific">Anaerovibrio slackiae</name>
    <dbReference type="NCBI Taxonomy" id="2652309"/>
    <lineage>
        <taxon>Bacteria</taxon>
        <taxon>Bacillati</taxon>
        <taxon>Bacillota</taxon>
        <taxon>Negativicutes</taxon>
        <taxon>Selenomonadales</taxon>
        <taxon>Selenomonadaceae</taxon>
        <taxon>Anaerovibrio</taxon>
    </lineage>
</organism>
<name>A0A6I2UDD7_9FIRM</name>
<dbReference type="PRINTS" id="PR00507">
    <property type="entry name" value="N12N6MTFRASE"/>
</dbReference>
<evidence type="ECO:0000313" key="11">
    <source>
        <dbReference type="EMBL" id="MSU08727.1"/>
    </source>
</evidence>
<dbReference type="Gene3D" id="3.40.50.150">
    <property type="entry name" value="Vaccinia Virus protein VP39"/>
    <property type="match status" value="1"/>
</dbReference>
<sequence>MITGVIKNKIDKIWTDIWAGGLTMPFKVIEQITYLMFIRSLDQKEINNEKKAVMFKRRGIKSQVDMIFPASEAGQSMRWSRFKDADPDVIFNTLRVKVFPAIKEMKYGMLPDFDENGEVAVIADDPAKENGVQSAFSRFMKDALFELPTAEVVTKVITGLEDLYQHDIEDQDMQGDIYEYMLGKAASSGTNGQFRTPKHIRDMMVELLAPTPDDSICDPACGTAGFLISAAEYIRGKFEHNMSDEQWAHFQSTAFSGFDTDMTMLRISAMNLMLHGITHPVIDYKNSVSEKNTIDSEYTVCLANPPFKGTVDVETISTSLKAVTNTKKTELLFIALFLRMLKKGGRCACIVPDGVLFGSSKAHKAMRKELVENHTLQAVISMPSGVFKPYAGVSTAILVFIKTGAGGTEDVWFYDMQADGFSLDDKRSEVQENDIPDIIERFHHLDGEKERKRTEQSFFVPKQEIIDNGYDLSINKYKEIEYVPVEYPPSEEIIANIEALELEIQKNLAELKDMLKE</sequence>
<evidence type="ECO:0000256" key="1">
    <source>
        <dbReference type="ARBA" id="ARBA00006594"/>
    </source>
</evidence>
<evidence type="ECO:0000256" key="6">
    <source>
        <dbReference type="ARBA" id="ARBA00022747"/>
    </source>
</evidence>
<comment type="catalytic activity">
    <reaction evidence="7">
        <text>a 2'-deoxyadenosine in DNA + S-adenosyl-L-methionine = an N(6)-methyl-2'-deoxyadenosine in DNA + S-adenosyl-L-homocysteine + H(+)</text>
        <dbReference type="Rhea" id="RHEA:15197"/>
        <dbReference type="Rhea" id="RHEA-COMP:12418"/>
        <dbReference type="Rhea" id="RHEA-COMP:12419"/>
        <dbReference type="ChEBI" id="CHEBI:15378"/>
        <dbReference type="ChEBI" id="CHEBI:57856"/>
        <dbReference type="ChEBI" id="CHEBI:59789"/>
        <dbReference type="ChEBI" id="CHEBI:90615"/>
        <dbReference type="ChEBI" id="CHEBI:90616"/>
        <dbReference type="EC" id="2.1.1.72"/>
    </reaction>
</comment>
<dbReference type="GO" id="GO:0009307">
    <property type="term" value="P:DNA restriction-modification system"/>
    <property type="evidence" value="ECO:0007669"/>
    <property type="project" value="UniProtKB-KW"/>
</dbReference>
<dbReference type="Proteomes" id="UP000433181">
    <property type="component" value="Unassembled WGS sequence"/>
</dbReference>
<dbReference type="PANTHER" id="PTHR42933">
    <property type="entry name" value="SLR6095 PROTEIN"/>
    <property type="match status" value="1"/>
</dbReference>
<keyword evidence="12" id="KW-1185">Reference proteome</keyword>
<dbReference type="EC" id="2.1.1.72" evidence="2"/>
<evidence type="ECO:0000256" key="7">
    <source>
        <dbReference type="ARBA" id="ARBA00047942"/>
    </source>
</evidence>
<dbReference type="InterPro" id="IPR038333">
    <property type="entry name" value="T1MK-like_N_sf"/>
</dbReference>
<proteinExistence type="inferred from homology"/>
<dbReference type="Gene3D" id="1.20.1260.30">
    <property type="match status" value="1"/>
</dbReference>
<keyword evidence="8" id="KW-0175">Coiled coil</keyword>
<dbReference type="InterPro" id="IPR003356">
    <property type="entry name" value="DNA_methylase_A-5"/>
</dbReference>
<keyword evidence="6" id="KW-0680">Restriction system</keyword>
<dbReference type="InterPro" id="IPR051537">
    <property type="entry name" value="DNA_Adenine_Mtase"/>
</dbReference>
<dbReference type="GO" id="GO:0008170">
    <property type="term" value="F:N-methyltransferase activity"/>
    <property type="evidence" value="ECO:0007669"/>
    <property type="project" value="InterPro"/>
</dbReference>
<evidence type="ECO:0000256" key="5">
    <source>
        <dbReference type="ARBA" id="ARBA00022691"/>
    </source>
</evidence>
<evidence type="ECO:0000256" key="3">
    <source>
        <dbReference type="ARBA" id="ARBA00022603"/>
    </source>
</evidence>
<keyword evidence="5" id="KW-0949">S-adenosyl-L-methionine</keyword>
<dbReference type="GO" id="GO:0003677">
    <property type="term" value="F:DNA binding"/>
    <property type="evidence" value="ECO:0007669"/>
    <property type="project" value="InterPro"/>
</dbReference>
<evidence type="ECO:0000259" key="9">
    <source>
        <dbReference type="Pfam" id="PF02384"/>
    </source>
</evidence>
<protein>
    <recommendedName>
        <fullName evidence="2">site-specific DNA-methyltransferase (adenine-specific)</fullName>
        <ecNumber evidence="2">2.1.1.72</ecNumber>
    </recommendedName>
</protein>
<feature type="coiled-coil region" evidence="8">
    <location>
        <begin position="490"/>
        <end position="517"/>
    </location>
</feature>
<comment type="similarity">
    <text evidence="1">Belongs to the N(4)/N(6)-methyltransferase family.</text>
</comment>
<dbReference type="InterPro" id="IPR029063">
    <property type="entry name" value="SAM-dependent_MTases_sf"/>
</dbReference>
<evidence type="ECO:0000256" key="2">
    <source>
        <dbReference type="ARBA" id="ARBA00011900"/>
    </source>
</evidence>
<comment type="caution">
    <text evidence="11">The sequence shown here is derived from an EMBL/GenBank/DDBJ whole genome shotgun (WGS) entry which is preliminary data.</text>
</comment>
<keyword evidence="3 11" id="KW-0489">Methyltransferase</keyword>
<evidence type="ECO:0000313" key="12">
    <source>
        <dbReference type="Proteomes" id="UP000433181"/>
    </source>
</evidence>
<dbReference type="SUPFAM" id="SSF53335">
    <property type="entry name" value="S-adenosyl-L-methionine-dependent methyltransferases"/>
    <property type="match status" value="1"/>
</dbReference>
<dbReference type="AlphaFoldDB" id="A0A6I2UDD7"/>
<dbReference type="EMBL" id="VUNR01000011">
    <property type="protein sequence ID" value="MSU08727.1"/>
    <property type="molecule type" value="Genomic_DNA"/>
</dbReference>
<dbReference type="GO" id="GO:0009007">
    <property type="term" value="F:site-specific DNA-methyltransferase (adenine-specific) activity"/>
    <property type="evidence" value="ECO:0007669"/>
    <property type="project" value="UniProtKB-EC"/>
</dbReference>
<evidence type="ECO:0000256" key="8">
    <source>
        <dbReference type="SAM" id="Coils"/>
    </source>
</evidence>
<feature type="domain" description="DNA methylase adenine-specific" evidence="9">
    <location>
        <begin position="170"/>
        <end position="480"/>
    </location>
</feature>
<reference evidence="11 12" key="1">
    <citation type="submission" date="2019-08" db="EMBL/GenBank/DDBJ databases">
        <title>In-depth cultivation of the pig gut microbiome towards novel bacterial diversity and tailored functional studies.</title>
        <authorList>
            <person name="Wylensek D."/>
            <person name="Hitch T.C.A."/>
            <person name="Clavel T."/>
        </authorList>
    </citation>
    <scope>NUCLEOTIDE SEQUENCE [LARGE SCALE GENOMIC DNA]</scope>
    <source>
        <strain evidence="11 12">WCA-693-APC-5D-A</strain>
    </source>
</reference>
<feature type="domain" description="N6 adenine-specific DNA methyltransferase N-terminal" evidence="10">
    <location>
        <begin position="6"/>
        <end position="114"/>
    </location>
</feature>
<evidence type="ECO:0000259" key="10">
    <source>
        <dbReference type="Pfam" id="PF12161"/>
    </source>
</evidence>
<accession>A0A6I2UDD7</accession>
<evidence type="ECO:0000256" key="4">
    <source>
        <dbReference type="ARBA" id="ARBA00022679"/>
    </source>
</evidence>
<gene>
    <name evidence="11" type="ORF">FYJ84_06995</name>
</gene>
<dbReference type="InterPro" id="IPR022749">
    <property type="entry name" value="D12N6_MeTrfase_N"/>
</dbReference>
<keyword evidence="4 11" id="KW-0808">Transferase</keyword>
<dbReference type="Pfam" id="PF02384">
    <property type="entry name" value="N6_Mtase"/>
    <property type="match status" value="1"/>
</dbReference>
<dbReference type="GO" id="GO:0032259">
    <property type="term" value="P:methylation"/>
    <property type="evidence" value="ECO:0007669"/>
    <property type="project" value="UniProtKB-KW"/>
</dbReference>
<dbReference type="PANTHER" id="PTHR42933:SF3">
    <property type="entry name" value="TYPE I RESTRICTION ENZYME MJAVIII METHYLASE SUBUNIT"/>
    <property type="match status" value="1"/>
</dbReference>